<dbReference type="InterPro" id="IPR020846">
    <property type="entry name" value="MFS_dom"/>
</dbReference>
<dbReference type="SUPFAM" id="SSF103473">
    <property type="entry name" value="MFS general substrate transporter"/>
    <property type="match status" value="1"/>
</dbReference>
<evidence type="ECO:0000313" key="10">
    <source>
        <dbReference type="Proteomes" id="UP000183530"/>
    </source>
</evidence>
<feature type="transmembrane region" description="Helical" evidence="7">
    <location>
        <begin position="91"/>
        <end position="116"/>
    </location>
</feature>
<protein>
    <submittedName>
        <fullName evidence="9">MFS transporter</fullName>
    </submittedName>
</protein>
<feature type="transmembrane region" description="Helical" evidence="7">
    <location>
        <begin position="310"/>
        <end position="330"/>
    </location>
</feature>
<accession>A0A1L2ZMC1</accession>
<organism evidence="9 10">
    <name type="scientific">Neomicrococcus aestuarii</name>
    <dbReference type="NCBI Taxonomy" id="556325"/>
    <lineage>
        <taxon>Bacteria</taxon>
        <taxon>Bacillati</taxon>
        <taxon>Actinomycetota</taxon>
        <taxon>Actinomycetes</taxon>
        <taxon>Micrococcales</taxon>
        <taxon>Micrococcaceae</taxon>
        <taxon>Neomicrococcus</taxon>
    </lineage>
</organism>
<dbReference type="GO" id="GO:0005886">
    <property type="term" value="C:plasma membrane"/>
    <property type="evidence" value="ECO:0007669"/>
    <property type="project" value="UniProtKB-SubCell"/>
</dbReference>
<dbReference type="Proteomes" id="UP000183530">
    <property type="component" value="Chromosome"/>
</dbReference>
<feature type="transmembrane region" description="Helical" evidence="7">
    <location>
        <begin position="236"/>
        <end position="258"/>
    </location>
</feature>
<keyword evidence="4 7" id="KW-0812">Transmembrane</keyword>
<keyword evidence="3" id="KW-1003">Cell membrane</keyword>
<feature type="transmembrane region" description="Helical" evidence="7">
    <location>
        <begin position="342"/>
        <end position="360"/>
    </location>
</feature>
<dbReference type="PANTHER" id="PTHR42718">
    <property type="entry name" value="MAJOR FACILITATOR SUPERFAMILY MULTIDRUG TRANSPORTER MFSC"/>
    <property type="match status" value="1"/>
</dbReference>
<evidence type="ECO:0000256" key="7">
    <source>
        <dbReference type="SAM" id="Phobius"/>
    </source>
</evidence>
<evidence type="ECO:0000256" key="1">
    <source>
        <dbReference type="ARBA" id="ARBA00004651"/>
    </source>
</evidence>
<name>A0A1L2ZMC1_9MICC</name>
<dbReference type="CDD" id="cd17321">
    <property type="entry name" value="MFS_MMR_MDR_like"/>
    <property type="match status" value="1"/>
</dbReference>
<feature type="transmembrane region" description="Helical" evidence="7">
    <location>
        <begin position="279"/>
        <end position="298"/>
    </location>
</feature>
<comment type="subcellular location">
    <subcellularLocation>
        <location evidence="1">Cell membrane</location>
        <topology evidence="1">Multi-pass membrane protein</topology>
    </subcellularLocation>
</comment>
<evidence type="ECO:0000256" key="3">
    <source>
        <dbReference type="ARBA" id="ARBA00022475"/>
    </source>
</evidence>
<keyword evidence="2" id="KW-0813">Transport</keyword>
<reference evidence="9 10" key="1">
    <citation type="submission" date="2016-11" db="EMBL/GenBank/DDBJ databases">
        <title>Genome sequencing of Zhihengliuella aestuarii B18 antagonistic to Plasmodiophora brassicae.</title>
        <authorList>
            <person name="Luo Y."/>
        </authorList>
    </citation>
    <scope>NUCLEOTIDE SEQUENCE [LARGE SCALE GENOMIC DNA]</scope>
    <source>
        <strain evidence="9 10">B18</strain>
    </source>
</reference>
<evidence type="ECO:0000256" key="2">
    <source>
        <dbReference type="ARBA" id="ARBA00022448"/>
    </source>
</evidence>
<dbReference type="InterPro" id="IPR011701">
    <property type="entry name" value="MFS"/>
</dbReference>
<feature type="transmembrane region" description="Helical" evidence="7">
    <location>
        <begin position="212"/>
        <end position="230"/>
    </location>
</feature>
<proteinExistence type="predicted"/>
<feature type="transmembrane region" description="Helical" evidence="7">
    <location>
        <begin position="153"/>
        <end position="176"/>
    </location>
</feature>
<dbReference type="EMBL" id="CP018135">
    <property type="protein sequence ID" value="APF40534.1"/>
    <property type="molecule type" value="Genomic_DNA"/>
</dbReference>
<feature type="transmembrane region" description="Helical" evidence="7">
    <location>
        <begin position="412"/>
        <end position="434"/>
    </location>
</feature>
<evidence type="ECO:0000313" key="9">
    <source>
        <dbReference type="EMBL" id="APF40534.1"/>
    </source>
</evidence>
<dbReference type="InterPro" id="IPR036259">
    <property type="entry name" value="MFS_trans_sf"/>
</dbReference>
<feature type="transmembrane region" description="Helical" evidence="7">
    <location>
        <begin position="24"/>
        <end position="47"/>
    </location>
</feature>
<feature type="transmembrane region" description="Helical" evidence="7">
    <location>
        <begin position="122"/>
        <end position="141"/>
    </location>
</feature>
<feature type="transmembrane region" description="Helical" evidence="7">
    <location>
        <begin position="67"/>
        <end position="84"/>
    </location>
</feature>
<dbReference type="GO" id="GO:0022857">
    <property type="term" value="F:transmembrane transporter activity"/>
    <property type="evidence" value="ECO:0007669"/>
    <property type="project" value="InterPro"/>
</dbReference>
<evidence type="ECO:0000256" key="6">
    <source>
        <dbReference type="ARBA" id="ARBA00023136"/>
    </source>
</evidence>
<dbReference type="PANTHER" id="PTHR42718:SF46">
    <property type="entry name" value="BLR6921 PROTEIN"/>
    <property type="match status" value="1"/>
</dbReference>
<feature type="transmembrane region" description="Helical" evidence="7">
    <location>
        <begin position="454"/>
        <end position="474"/>
    </location>
</feature>
<dbReference type="Gene3D" id="1.20.1720.10">
    <property type="entry name" value="Multidrug resistance protein D"/>
    <property type="match status" value="1"/>
</dbReference>
<feature type="domain" description="Major facilitator superfamily (MFS) profile" evidence="8">
    <location>
        <begin position="25"/>
        <end position="479"/>
    </location>
</feature>
<gene>
    <name evidence="9" type="ORF">BHE16_05315</name>
</gene>
<evidence type="ECO:0000256" key="4">
    <source>
        <dbReference type="ARBA" id="ARBA00022692"/>
    </source>
</evidence>
<dbReference type="Pfam" id="PF07690">
    <property type="entry name" value="MFS_1"/>
    <property type="match status" value="1"/>
</dbReference>
<dbReference type="PROSITE" id="PS50850">
    <property type="entry name" value="MFS"/>
    <property type="match status" value="1"/>
</dbReference>
<dbReference type="RefSeq" id="WP_071894012.1">
    <property type="nucleotide sequence ID" value="NZ_CP018135.1"/>
</dbReference>
<dbReference type="Gene3D" id="1.20.1250.20">
    <property type="entry name" value="MFS general substrate transporter like domains"/>
    <property type="match status" value="1"/>
</dbReference>
<feature type="transmembrane region" description="Helical" evidence="7">
    <location>
        <begin position="182"/>
        <end position="200"/>
    </location>
</feature>
<sequence>MSSPATANTPPEGPSAGHVSPQTAILAIILLSYFMVLLDNSVIFTALPSLQSDLDLTRGELSWVQDIYTLVFGGFLLLGARAGDLLGRRRVFIAGLAIFTLASFLIGIAPAGWWIIASRALQGIGAAIVAPATLSLLTSSFAEGNERSRAISWYGATAGIGASLGLVLGGALTSWISWRAGFFVNVPIGIAMIALAPKYLPESERQRGKFDLPGALLATFGVGAVVFGVIESVEQGWTSLTTLSSLAVGVILLAALVFNERRAAQPIMPLRLFASRERTGAYIVRLLFLGAMIGFFYFSSQFMQGVLGFTPLQAGAGFLPMTIVNFAVALSTPAITRRFCTTLPIVVGIAIACAGVFWLSHVHVNSNYLTDLALPMLLIGAGQGLAFAPLTSAGIAGVAVEDAGAASGLVNTFHQVGMSLGLAVVVAVATPVAASEYDDAARLALESSVALSTGSLFMVLSLVVAFVLIVPAAVSSRRKLSEK</sequence>
<keyword evidence="10" id="KW-1185">Reference proteome</keyword>
<keyword evidence="6 7" id="KW-0472">Membrane</keyword>
<keyword evidence="5 7" id="KW-1133">Transmembrane helix</keyword>
<evidence type="ECO:0000259" key="8">
    <source>
        <dbReference type="PROSITE" id="PS50850"/>
    </source>
</evidence>
<dbReference type="KEGG" id="nae:BHE16_05315"/>
<evidence type="ECO:0000256" key="5">
    <source>
        <dbReference type="ARBA" id="ARBA00022989"/>
    </source>
</evidence>
<feature type="transmembrane region" description="Helical" evidence="7">
    <location>
        <begin position="372"/>
        <end position="400"/>
    </location>
</feature>
<dbReference type="AlphaFoldDB" id="A0A1L2ZMC1"/>